<gene>
    <name evidence="1" type="ORF">EYH45_05320</name>
</gene>
<evidence type="ECO:0000313" key="2">
    <source>
        <dbReference type="Proteomes" id="UP000608579"/>
    </source>
</evidence>
<dbReference type="AlphaFoldDB" id="A0A832ZW43"/>
<proteinExistence type="predicted"/>
<dbReference type="Proteomes" id="UP000608579">
    <property type="component" value="Unassembled WGS sequence"/>
</dbReference>
<organism evidence="1 2">
    <name type="scientific">Caldiarchaeum subterraneum</name>
    <dbReference type="NCBI Taxonomy" id="311458"/>
    <lineage>
        <taxon>Archaea</taxon>
        <taxon>Nitrososphaerota</taxon>
        <taxon>Candidatus Caldarchaeales</taxon>
        <taxon>Candidatus Caldarchaeaceae</taxon>
        <taxon>Candidatus Caldarchaeum</taxon>
    </lineage>
</organism>
<sequence>MTKSYHVHLFVQGRGWRVLREVYSHSGVLASFEEARKLALYVILVMMKRAGHPYGSREGDVVGFRVEDSEEEPEHLPEEARHVDWEEHKHRFFKRGEAYMMYKTWSWPD</sequence>
<comment type="caution">
    <text evidence="1">The sequence shown here is derived from an EMBL/GenBank/DDBJ whole genome shotgun (WGS) entry which is preliminary data.</text>
</comment>
<name>A0A832ZW43_CALS0</name>
<accession>A0A832ZW43</accession>
<protein>
    <submittedName>
        <fullName evidence="1">Uncharacterized protein</fullName>
    </submittedName>
</protein>
<dbReference type="EMBL" id="DQVM01000105">
    <property type="protein sequence ID" value="HIQ29967.1"/>
    <property type="molecule type" value="Genomic_DNA"/>
</dbReference>
<reference evidence="1" key="1">
    <citation type="journal article" date="2020" name="ISME J.">
        <title>Gammaproteobacteria mediating utilization of methyl-, sulfur- and petroleum organic compounds in deep ocean hydrothermal plumes.</title>
        <authorList>
            <person name="Zhou Z."/>
            <person name="Liu Y."/>
            <person name="Pan J."/>
            <person name="Cron B.R."/>
            <person name="Toner B.M."/>
            <person name="Anantharaman K."/>
            <person name="Breier J.A."/>
            <person name="Dick G.J."/>
            <person name="Li M."/>
        </authorList>
    </citation>
    <scope>NUCLEOTIDE SEQUENCE</scope>
    <source>
        <strain evidence="1">SZUA-1515</strain>
    </source>
</reference>
<evidence type="ECO:0000313" key="1">
    <source>
        <dbReference type="EMBL" id="HIQ29967.1"/>
    </source>
</evidence>